<dbReference type="EMBL" id="SODA01000013">
    <property type="protein sequence ID" value="TDW03052.1"/>
    <property type="molecule type" value="Genomic_DNA"/>
</dbReference>
<evidence type="ECO:0000256" key="1">
    <source>
        <dbReference type="ARBA" id="ARBA00004651"/>
    </source>
</evidence>
<feature type="transmembrane region" description="Helical" evidence="8">
    <location>
        <begin position="274"/>
        <end position="299"/>
    </location>
</feature>
<dbReference type="GO" id="GO:0140359">
    <property type="term" value="F:ABC-type transporter activity"/>
    <property type="evidence" value="ECO:0007669"/>
    <property type="project" value="InterPro"/>
</dbReference>
<sequence length="594" mass="67724">MDVEDLENQSINDYNYLKLLKKFYDSYLKDYKLKFFSVQFLHVLIAGLTLIPPLILREIIDQAIPAGNISRIITLVIIVFAVYLTSSIFRYRRVFHGHKVAQFITRDMRNDLYNHYQYLSLNFHDNKKTGELMSRVIDDLNRLQEFIHHGPEAIIGSAVLLSGTVIIIFTLNVKLTLVTLLYVPFLIYFSYKIMQKMHQAFRATRSAKASLSDRLEDNLAGIKVIKAFVNEDFEQGRFNEKNQAHTDNRMSAVKYLSILFPGSRMLNSFGILSVISYGAYLTVIGDITVGTVVAFYTYLIQFREPLLRIVRMSEGLSRFFASTERFFSHLELKPEILCNTGDEKRESLKGKVEFDNVHLTYDNQQEILKGINFTANADQTVALVGPSGAGKTSMVRLIPRLYEANLGKVKVDGIDVREYDLKNLRSYIGMVMQEDFLFSDTVAENIAYGRPDAAREEIIKAAKDANAHDFIVGLKDGYDTLVGQRGIKLSGGQRQRVSIARAFLNNPKILILDEATSSVDLETEQLIQEAVDKVSRGRTTFIIAHRLATIVNADQILFVEAGKIVERGSHEKLMALDNKYREFYEMQFKKEEIA</sequence>
<reference evidence="11 12" key="1">
    <citation type="submission" date="2019-03" db="EMBL/GenBank/DDBJ databases">
        <title>Subsurface microbial communities from deep shales in Ohio and West Virginia, USA.</title>
        <authorList>
            <person name="Wrighton K."/>
        </authorList>
    </citation>
    <scope>NUCLEOTIDE SEQUENCE [LARGE SCALE GENOMIC DNA]</scope>
    <source>
        <strain evidence="11 12">MSL9.2</strain>
    </source>
</reference>
<dbReference type="Gene3D" id="1.20.1560.10">
    <property type="entry name" value="ABC transporter type 1, transmembrane domain"/>
    <property type="match status" value="1"/>
</dbReference>
<keyword evidence="2" id="KW-0813">Transport</keyword>
<keyword evidence="7 8" id="KW-0472">Membrane</keyword>
<gene>
    <name evidence="11" type="ORF">C8C77_11321</name>
</gene>
<feature type="transmembrane region" description="Helical" evidence="8">
    <location>
        <begin position="177"/>
        <end position="194"/>
    </location>
</feature>
<dbReference type="InterPro" id="IPR036640">
    <property type="entry name" value="ABC1_TM_sf"/>
</dbReference>
<keyword evidence="4" id="KW-0547">Nucleotide-binding</keyword>
<dbReference type="InterPro" id="IPR039421">
    <property type="entry name" value="Type_1_exporter"/>
</dbReference>
<feature type="transmembrane region" description="Helical" evidence="8">
    <location>
        <begin position="68"/>
        <end position="89"/>
    </location>
</feature>
<dbReference type="PROSITE" id="PS50929">
    <property type="entry name" value="ABC_TM1F"/>
    <property type="match status" value="1"/>
</dbReference>
<dbReference type="GO" id="GO:0016887">
    <property type="term" value="F:ATP hydrolysis activity"/>
    <property type="evidence" value="ECO:0007669"/>
    <property type="project" value="InterPro"/>
</dbReference>
<dbReference type="RefSeq" id="WP_166668516.1">
    <property type="nucleotide sequence ID" value="NZ_QLME01000014.1"/>
</dbReference>
<feature type="transmembrane region" description="Helical" evidence="8">
    <location>
        <begin position="35"/>
        <end position="56"/>
    </location>
</feature>
<name>A0A4R7YY17_9FIRM</name>
<dbReference type="PROSITE" id="PS00211">
    <property type="entry name" value="ABC_TRANSPORTER_1"/>
    <property type="match status" value="1"/>
</dbReference>
<dbReference type="InterPro" id="IPR003593">
    <property type="entry name" value="AAA+_ATPase"/>
</dbReference>
<protein>
    <submittedName>
        <fullName evidence="11">ATP-binding cassette subfamily B protein</fullName>
    </submittedName>
</protein>
<dbReference type="FunFam" id="3.40.50.300:FF:000287">
    <property type="entry name" value="Multidrug ABC transporter ATP-binding protein"/>
    <property type="match status" value="1"/>
</dbReference>
<comment type="caution">
    <text evidence="11">The sequence shown here is derived from an EMBL/GenBank/DDBJ whole genome shotgun (WGS) entry which is preliminary data.</text>
</comment>
<accession>A0A4R7YY17</accession>
<dbReference type="InterPro" id="IPR027417">
    <property type="entry name" value="P-loop_NTPase"/>
</dbReference>
<dbReference type="Gene3D" id="3.40.50.300">
    <property type="entry name" value="P-loop containing nucleotide triphosphate hydrolases"/>
    <property type="match status" value="1"/>
</dbReference>
<organism evidence="11 12">
    <name type="scientific">Halanaerobium saccharolyticum</name>
    <dbReference type="NCBI Taxonomy" id="43595"/>
    <lineage>
        <taxon>Bacteria</taxon>
        <taxon>Bacillati</taxon>
        <taxon>Bacillota</taxon>
        <taxon>Clostridia</taxon>
        <taxon>Halanaerobiales</taxon>
        <taxon>Halanaerobiaceae</taxon>
        <taxon>Halanaerobium</taxon>
    </lineage>
</organism>
<dbReference type="Proteomes" id="UP000294697">
    <property type="component" value="Unassembled WGS sequence"/>
</dbReference>
<dbReference type="Pfam" id="PF00005">
    <property type="entry name" value="ABC_tran"/>
    <property type="match status" value="1"/>
</dbReference>
<feature type="domain" description="ABC transporter" evidence="9">
    <location>
        <begin position="352"/>
        <end position="586"/>
    </location>
</feature>
<dbReference type="SUPFAM" id="SSF90123">
    <property type="entry name" value="ABC transporter transmembrane region"/>
    <property type="match status" value="1"/>
</dbReference>
<dbReference type="AlphaFoldDB" id="A0A4R7YY17"/>
<evidence type="ECO:0000256" key="3">
    <source>
        <dbReference type="ARBA" id="ARBA00022692"/>
    </source>
</evidence>
<dbReference type="Pfam" id="PF00664">
    <property type="entry name" value="ABC_membrane"/>
    <property type="match status" value="1"/>
</dbReference>
<comment type="subcellular location">
    <subcellularLocation>
        <location evidence="1">Cell membrane</location>
        <topology evidence="1">Multi-pass membrane protein</topology>
    </subcellularLocation>
</comment>
<dbReference type="PROSITE" id="PS50893">
    <property type="entry name" value="ABC_TRANSPORTER_2"/>
    <property type="match status" value="1"/>
</dbReference>
<dbReference type="SUPFAM" id="SSF52540">
    <property type="entry name" value="P-loop containing nucleoside triphosphate hydrolases"/>
    <property type="match status" value="1"/>
</dbReference>
<evidence type="ECO:0000256" key="2">
    <source>
        <dbReference type="ARBA" id="ARBA00022448"/>
    </source>
</evidence>
<evidence type="ECO:0000256" key="7">
    <source>
        <dbReference type="ARBA" id="ARBA00023136"/>
    </source>
</evidence>
<dbReference type="GO" id="GO:0005886">
    <property type="term" value="C:plasma membrane"/>
    <property type="evidence" value="ECO:0007669"/>
    <property type="project" value="UniProtKB-SubCell"/>
</dbReference>
<evidence type="ECO:0000256" key="6">
    <source>
        <dbReference type="ARBA" id="ARBA00022989"/>
    </source>
</evidence>
<evidence type="ECO:0000256" key="4">
    <source>
        <dbReference type="ARBA" id="ARBA00022741"/>
    </source>
</evidence>
<evidence type="ECO:0000256" key="5">
    <source>
        <dbReference type="ARBA" id="ARBA00022840"/>
    </source>
</evidence>
<proteinExistence type="predicted"/>
<dbReference type="InterPro" id="IPR017871">
    <property type="entry name" value="ABC_transporter-like_CS"/>
</dbReference>
<evidence type="ECO:0000259" key="10">
    <source>
        <dbReference type="PROSITE" id="PS50929"/>
    </source>
</evidence>
<dbReference type="PANTHER" id="PTHR24221:SF654">
    <property type="entry name" value="ATP-BINDING CASSETTE SUB-FAMILY B MEMBER 6"/>
    <property type="match status" value="1"/>
</dbReference>
<dbReference type="InterPro" id="IPR011527">
    <property type="entry name" value="ABC1_TM_dom"/>
</dbReference>
<feature type="domain" description="ABC transmembrane type-1" evidence="10">
    <location>
        <begin position="40"/>
        <end position="318"/>
    </location>
</feature>
<evidence type="ECO:0000313" key="11">
    <source>
        <dbReference type="EMBL" id="TDW03052.1"/>
    </source>
</evidence>
<dbReference type="PANTHER" id="PTHR24221">
    <property type="entry name" value="ATP-BINDING CASSETTE SUB-FAMILY B"/>
    <property type="match status" value="1"/>
</dbReference>
<evidence type="ECO:0000259" key="9">
    <source>
        <dbReference type="PROSITE" id="PS50893"/>
    </source>
</evidence>
<dbReference type="SMART" id="SM00382">
    <property type="entry name" value="AAA"/>
    <property type="match status" value="1"/>
</dbReference>
<keyword evidence="5 11" id="KW-0067">ATP-binding</keyword>
<dbReference type="InterPro" id="IPR003439">
    <property type="entry name" value="ABC_transporter-like_ATP-bd"/>
</dbReference>
<dbReference type="GO" id="GO:0005524">
    <property type="term" value="F:ATP binding"/>
    <property type="evidence" value="ECO:0007669"/>
    <property type="project" value="UniProtKB-KW"/>
</dbReference>
<evidence type="ECO:0000256" key="8">
    <source>
        <dbReference type="SAM" id="Phobius"/>
    </source>
</evidence>
<dbReference type="CDD" id="cd18549">
    <property type="entry name" value="ABC_6TM_YwjA_like"/>
    <property type="match status" value="1"/>
</dbReference>
<evidence type="ECO:0000313" key="12">
    <source>
        <dbReference type="Proteomes" id="UP000294697"/>
    </source>
</evidence>
<keyword evidence="6 8" id="KW-1133">Transmembrane helix</keyword>
<keyword evidence="3 8" id="KW-0812">Transmembrane</keyword>